<feature type="compositionally biased region" description="Polar residues" evidence="1">
    <location>
        <begin position="387"/>
        <end position="398"/>
    </location>
</feature>
<name>A0A6C0KLN8_9ZZZZ</name>
<protein>
    <submittedName>
        <fullName evidence="2">Uncharacterized protein</fullName>
    </submittedName>
</protein>
<accession>A0A6C0KLN8</accession>
<evidence type="ECO:0000313" key="2">
    <source>
        <dbReference type="EMBL" id="QHU17248.1"/>
    </source>
</evidence>
<feature type="region of interest" description="Disordered" evidence="1">
    <location>
        <begin position="630"/>
        <end position="660"/>
    </location>
</feature>
<organism evidence="2">
    <name type="scientific">viral metagenome</name>
    <dbReference type="NCBI Taxonomy" id="1070528"/>
    <lineage>
        <taxon>unclassified sequences</taxon>
        <taxon>metagenomes</taxon>
        <taxon>organismal metagenomes</taxon>
    </lineage>
</organism>
<dbReference type="AlphaFoldDB" id="A0A6C0KLN8"/>
<feature type="region of interest" description="Disordered" evidence="1">
    <location>
        <begin position="376"/>
        <end position="398"/>
    </location>
</feature>
<proteinExistence type="predicted"/>
<dbReference type="EMBL" id="MN740900">
    <property type="protein sequence ID" value="QHU17248.1"/>
    <property type="molecule type" value="Genomic_DNA"/>
</dbReference>
<feature type="compositionally biased region" description="Basic residues" evidence="1">
    <location>
        <begin position="644"/>
        <end position="660"/>
    </location>
</feature>
<reference evidence="2" key="1">
    <citation type="journal article" date="2020" name="Nature">
        <title>Giant virus diversity and host interactions through global metagenomics.</title>
        <authorList>
            <person name="Schulz F."/>
            <person name="Roux S."/>
            <person name="Paez-Espino D."/>
            <person name="Jungbluth S."/>
            <person name="Walsh D.A."/>
            <person name="Denef V.J."/>
            <person name="McMahon K.D."/>
            <person name="Konstantinidis K.T."/>
            <person name="Eloe-Fadrosh E.A."/>
            <person name="Kyrpides N.C."/>
            <person name="Woyke T."/>
        </authorList>
    </citation>
    <scope>NUCLEOTIDE SEQUENCE</scope>
    <source>
        <strain evidence="2">GVMAG-S-3300012000-57</strain>
    </source>
</reference>
<sequence length="660" mass="73972">MASFIMNKIPEAAWKSMGIELVNQVCNITYYDKTNGDKEQKRHPKREILNIITDFLQNNINLREANQDASFKAEFFKAVAESVKPPIAKMYENDLMAIRLMEGILKEYPYIFMNIINVVAQQTSDEVSEKKEPFITLFMKKITTYINVENEVSQTINIDTELSSPAPENHEKLHEIENEDISGVQDTLIATIKKYGYLKNADNIDYLNKVSNDEVIKHIDSLIDAIVTASEEKNKTEASTSALSAILNNNLNINPVASIVQGAVGNMPKEFVEKIFATLDTSDDKPYSEIKKDIYKTILSALRYHLERPEGRQMYLRQLEPILRNYAVKTLMNDDITVICIFQLIRDSPKINTLLKKTVEGAILTSALNFTNPSFQDMQRFRGGNGETNQDGSEQDASAQDAFEVNDNNNDGVPIAVPINSEVNDKKSEFPTASAPIAVPYAPDNYNESYNMSKIISAYEGTFAYAVYQLLDAEIKTIVKSDDPIAKIYKDLDQFRVPTLVKQNKNAIDYAKTMCSPGMMKKEMNRINTIKASAPPLPAPVNNGNTTIEASVATSTENNANVTEKSTLAPTVNNTYVTKEPAQTSTSTENNTYGTEKSTLAPTVNNTYVTKEPASIPTVKPKWAENLPTWITNQEGGKGGNTHKTYRKMTQKRHKYTRKT</sequence>
<evidence type="ECO:0000256" key="1">
    <source>
        <dbReference type="SAM" id="MobiDB-lite"/>
    </source>
</evidence>